<keyword evidence="1" id="KW-0472">Membrane</keyword>
<proteinExistence type="predicted"/>
<sequence>MDRVMGVPSPGINLFTCLSTTMAFAATTSRVRRRFYINCGGSVAVCSISLPSYTNVGASMGVSTLLSAVQHYANTLRLVLTLVGLYHGRFRLSSPFHVPKACPFWMPPETL</sequence>
<dbReference type="Proteomes" id="UP000305948">
    <property type="component" value="Unassembled WGS sequence"/>
</dbReference>
<dbReference type="EMBL" id="ML213514">
    <property type="protein sequence ID" value="TFK50265.1"/>
    <property type="molecule type" value="Genomic_DNA"/>
</dbReference>
<protein>
    <submittedName>
        <fullName evidence="2">Uncharacterized protein</fullName>
    </submittedName>
</protein>
<gene>
    <name evidence="2" type="ORF">OE88DRAFT_344680</name>
</gene>
<feature type="transmembrane region" description="Helical" evidence="1">
    <location>
        <begin position="12"/>
        <end position="28"/>
    </location>
</feature>
<reference evidence="2 3" key="1">
    <citation type="journal article" date="2019" name="Nat. Ecol. Evol.">
        <title>Megaphylogeny resolves global patterns of mushroom evolution.</title>
        <authorList>
            <person name="Varga T."/>
            <person name="Krizsan K."/>
            <person name="Foldi C."/>
            <person name="Dima B."/>
            <person name="Sanchez-Garcia M."/>
            <person name="Sanchez-Ramirez S."/>
            <person name="Szollosi G.J."/>
            <person name="Szarkandi J.G."/>
            <person name="Papp V."/>
            <person name="Albert L."/>
            <person name="Andreopoulos W."/>
            <person name="Angelini C."/>
            <person name="Antonin V."/>
            <person name="Barry K.W."/>
            <person name="Bougher N.L."/>
            <person name="Buchanan P."/>
            <person name="Buyck B."/>
            <person name="Bense V."/>
            <person name="Catcheside P."/>
            <person name="Chovatia M."/>
            <person name="Cooper J."/>
            <person name="Damon W."/>
            <person name="Desjardin D."/>
            <person name="Finy P."/>
            <person name="Geml J."/>
            <person name="Haridas S."/>
            <person name="Hughes K."/>
            <person name="Justo A."/>
            <person name="Karasinski D."/>
            <person name="Kautmanova I."/>
            <person name="Kiss B."/>
            <person name="Kocsube S."/>
            <person name="Kotiranta H."/>
            <person name="LaButti K.M."/>
            <person name="Lechner B.E."/>
            <person name="Liimatainen K."/>
            <person name="Lipzen A."/>
            <person name="Lukacs Z."/>
            <person name="Mihaltcheva S."/>
            <person name="Morgado L.N."/>
            <person name="Niskanen T."/>
            <person name="Noordeloos M.E."/>
            <person name="Ohm R.A."/>
            <person name="Ortiz-Santana B."/>
            <person name="Ovrebo C."/>
            <person name="Racz N."/>
            <person name="Riley R."/>
            <person name="Savchenko A."/>
            <person name="Shiryaev A."/>
            <person name="Soop K."/>
            <person name="Spirin V."/>
            <person name="Szebenyi C."/>
            <person name="Tomsovsky M."/>
            <person name="Tulloss R.E."/>
            <person name="Uehling J."/>
            <person name="Grigoriev I.V."/>
            <person name="Vagvolgyi C."/>
            <person name="Papp T."/>
            <person name="Martin F.M."/>
            <person name="Miettinen O."/>
            <person name="Hibbett D.S."/>
            <person name="Nagy L.G."/>
        </authorList>
    </citation>
    <scope>NUCLEOTIDE SEQUENCE [LARGE SCALE GENOMIC DNA]</scope>
    <source>
        <strain evidence="2 3">OMC1185</strain>
    </source>
</reference>
<keyword evidence="3" id="KW-1185">Reference proteome</keyword>
<evidence type="ECO:0000313" key="3">
    <source>
        <dbReference type="Proteomes" id="UP000305948"/>
    </source>
</evidence>
<dbReference type="AlphaFoldDB" id="A0A5C3MZR6"/>
<keyword evidence="1" id="KW-0812">Transmembrane</keyword>
<evidence type="ECO:0000256" key="1">
    <source>
        <dbReference type="SAM" id="Phobius"/>
    </source>
</evidence>
<keyword evidence="1" id="KW-1133">Transmembrane helix</keyword>
<evidence type="ECO:0000313" key="2">
    <source>
        <dbReference type="EMBL" id="TFK50265.1"/>
    </source>
</evidence>
<organism evidence="2 3">
    <name type="scientific">Heliocybe sulcata</name>
    <dbReference type="NCBI Taxonomy" id="5364"/>
    <lineage>
        <taxon>Eukaryota</taxon>
        <taxon>Fungi</taxon>
        <taxon>Dikarya</taxon>
        <taxon>Basidiomycota</taxon>
        <taxon>Agaricomycotina</taxon>
        <taxon>Agaricomycetes</taxon>
        <taxon>Gloeophyllales</taxon>
        <taxon>Gloeophyllaceae</taxon>
        <taxon>Heliocybe</taxon>
    </lineage>
</organism>
<accession>A0A5C3MZR6</accession>
<name>A0A5C3MZR6_9AGAM</name>